<dbReference type="PANTHER" id="PTHR22916">
    <property type="entry name" value="GLYCOSYLTRANSFERASE"/>
    <property type="match status" value="1"/>
</dbReference>
<dbReference type="OrthoDB" id="1640114at2"/>
<dbReference type="Gene3D" id="3.90.550.10">
    <property type="entry name" value="Spore Coat Polysaccharide Biosynthesis Protein SpsA, Chain A"/>
    <property type="match status" value="1"/>
</dbReference>
<accession>A0A1H9X9K5</accession>
<organism evidence="2 3">
    <name type="scientific">Butyrivibrio fibrisolvens</name>
    <dbReference type="NCBI Taxonomy" id="831"/>
    <lineage>
        <taxon>Bacteria</taxon>
        <taxon>Bacillati</taxon>
        <taxon>Bacillota</taxon>
        <taxon>Clostridia</taxon>
        <taxon>Lachnospirales</taxon>
        <taxon>Lachnospiraceae</taxon>
        <taxon>Butyrivibrio</taxon>
    </lineage>
</organism>
<dbReference type="Pfam" id="PF00535">
    <property type="entry name" value="Glycos_transf_2"/>
    <property type="match status" value="1"/>
</dbReference>
<evidence type="ECO:0000313" key="2">
    <source>
        <dbReference type="EMBL" id="SES42343.1"/>
    </source>
</evidence>
<feature type="domain" description="Glycosyltransferase 2-like" evidence="1">
    <location>
        <begin position="6"/>
        <end position="143"/>
    </location>
</feature>
<sequence>MSPKVSVIIPVYNSGKYLKQCLDSVSNQDLSDIEILCIDDGSIDKSPDILDEVARNDERFIVIHQQNQGAATARNLGIRKAQGKYIIFMDSDDYYPDNDVLSALYNAAEKYNVKAAGGVFGEIDDKGNIRSGSDFKEASLYGNDFSKEEIITYKDWQFDYGFQRFLFDRKTVTDGDFSFPNLAFFEDPPFLVKFLSAIKEFVSIPKVSYIYRVGHKENKWDRKKTLDLQNGLFTNLAFARNNGYKKLYNLTLFRLTEEYRDAFDYHKKILAELNENAYKKQYLFGRCNNKSYKKVIEVFDPERGREAYSLSYKIGMGITFVPRKIVKLIRTMTAR</sequence>
<name>A0A1H9X9K5_BUTFI</name>
<proteinExistence type="predicted"/>
<evidence type="ECO:0000259" key="1">
    <source>
        <dbReference type="Pfam" id="PF00535"/>
    </source>
</evidence>
<keyword evidence="2" id="KW-0808">Transferase</keyword>
<dbReference type="CDD" id="cd00761">
    <property type="entry name" value="Glyco_tranf_GTA_type"/>
    <property type="match status" value="1"/>
</dbReference>
<dbReference type="InterPro" id="IPR001173">
    <property type="entry name" value="Glyco_trans_2-like"/>
</dbReference>
<dbReference type="GO" id="GO:0016758">
    <property type="term" value="F:hexosyltransferase activity"/>
    <property type="evidence" value="ECO:0007669"/>
    <property type="project" value="UniProtKB-ARBA"/>
</dbReference>
<dbReference type="EMBL" id="FOGJ01000048">
    <property type="protein sequence ID" value="SES42343.1"/>
    <property type="molecule type" value="Genomic_DNA"/>
</dbReference>
<dbReference type="AlphaFoldDB" id="A0A1H9X9K5"/>
<protein>
    <submittedName>
        <fullName evidence="2">Glycosyltransferase involved in cell wall bisynthesis</fullName>
    </submittedName>
</protein>
<dbReference type="PANTHER" id="PTHR22916:SF3">
    <property type="entry name" value="UDP-GLCNAC:BETAGAL BETA-1,3-N-ACETYLGLUCOSAMINYLTRANSFERASE-LIKE PROTEIN 1"/>
    <property type="match status" value="1"/>
</dbReference>
<dbReference type="RefSeq" id="WP_074759042.1">
    <property type="nucleotide sequence ID" value="NZ_FOGJ01000048.1"/>
</dbReference>
<reference evidence="2 3" key="1">
    <citation type="submission" date="2016-10" db="EMBL/GenBank/DDBJ databases">
        <authorList>
            <person name="de Groot N.N."/>
        </authorList>
    </citation>
    <scope>NUCLEOTIDE SEQUENCE [LARGE SCALE GENOMIC DNA]</scope>
    <source>
        <strain evidence="2 3">AR40</strain>
    </source>
</reference>
<dbReference type="Proteomes" id="UP000182584">
    <property type="component" value="Unassembled WGS sequence"/>
</dbReference>
<evidence type="ECO:0000313" key="3">
    <source>
        <dbReference type="Proteomes" id="UP000182584"/>
    </source>
</evidence>
<dbReference type="InterPro" id="IPR029044">
    <property type="entry name" value="Nucleotide-diphossugar_trans"/>
</dbReference>
<gene>
    <name evidence="2" type="ORF">SAMN04487884_1486</name>
</gene>
<dbReference type="SUPFAM" id="SSF53448">
    <property type="entry name" value="Nucleotide-diphospho-sugar transferases"/>
    <property type="match status" value="1"/>
</dbReference>